<protein>
    <recommendedName>
        <fullName evidence="4">G5 domain-containing protein</fullName>
    </recommendedName>
</protein>
<dbReference type="PATRIC" id="fig|1618429.3.peg.694"/>
<keyword evidence="3" id="KW-1133">Transmembrane helix</keyword>
<dbReference type="PANTHER" id="PTHR35788:SF1">
    <property type="entry name" value="EXPORTED PROTEIN"/>
    <property type="match status" value="1"/>
</dbReference>
<evidence type="ECO:0000259" key="4">
    <source>
        <dbReference type="SMART" id="SM01208"/>
    </source>
</evidence>
<evidence type="ECO:0000256" key="3">
    <source>
        <dbReference type="SAM" id="Phobius"/>
    </source>
</evidence>
<name>A0A0G0YTY4_9BACT</name>
<dbReference type="SMART" id="SM01208">
    <property type="entry name" value="G5"/>
    <property type="match status" value="1"/>
</dbReference>
<feature type="compositionally biased region" description="Basic and acidic residues" evidence="2">
    <location>
        <begin position="524"/>
        <end position="533"/>
    </location>
</feature>
<evidence type="ECO:0000313" key="5">
    <source>
        <dbReference type="EMBL" id="KKS13096.1"/>
    </source>
</evidence>
<reference evidence="5 6" key="1">
    <citation type="journal article" date="2015" name="Nature">
        <title>rRNA introns, odd ribosomes, and small enigmatic genomes across a large radiation of phyla.</title>
        <authorList>
            <person name="Brown C.T."/>
            <person name="Hug L.A."/>
            <person name="Thomas B.C."/>
            <person name="Sharon I."/>
            <person name="Castelle C.J."/>
            <person name="Singh A."/>
            <person name="Wilkins M.J."/>
            <person name="Williams K.H."/>
            <person name="Banfield J.F."/>
        </authorList>
    </citation>
    <scope>NUCLEOTIDE SEQUENCE [LARGE SCALE GENOMIC DNA]</scope>
</reference>
<evidence type="ECO:0000256" key="2">
    <source>
        <dbReference type="SAM" id="MobiDB-lite"/>
    </source>
</evidence>
<dbReference type="InterPro" id="IPR022029">
    <property type="entry name" value="YoaR-like_PG-bd"/>
</dbReference>
<keyword evidence="3" id="KW-0812">Transmembrane</keyword>
<sequence>MKFTLKRIKKIRLNLKFLLICIILIYIFLGPIFYFSNKILPRVKISGTNVGGQATLTAQKTLAREYNQKVSILPLAYQNQNFTLDLKKAVPKIEIEQAVKDAYSPGHGSDFFKNIYEATYILLFGKDITPKISFGNLNALTLQMNQINLEIKKDPKPAQIILGEKVTVVPSEEGLEVDREILISQIQNYLNLTESPPKNLPTRSSQPKFTTEKAQDFQKILENMSGKTLTLRFEENSLEINQQILLSLLDTKEGKDIISREKVAKFLEDLSLQINRPVQDAKFVFDPNTKRVREFKPAEEGKELDISQTAEMLSQTLLNPVASASAEIALPVKVTKPQTGTAETNSFGITGLLGGGLSHFAGSIENRIYNIKLAASRINGTLIAPGAVFSFNRTVGDISAASGYKQAYVIKEGRTVLDDGGGVCQVSTTLFRAALNSGLPIVKRTAHAYRVGYYEQGFPPGLDATVFAPSVDFQFKNDTGAHILVQAYIYGTSLYVDLYGAPDGRTVSITKPVVADQTPPPPELRQDDPTLPRGEVKQVDWPAWGANVTFYRTVKRDSETIISDKWFSSYKPWQAIYLVGTKE</sequence>
<feature type="transmembrane region" description="Helical" evidence="3">
    <location>
        <begin position="15"/>
        <end position="35"/>
    </location>
</feature>
<keyword evidence="1" id="KW-0732">Signal</keyword>
<dbReference type="EMBL" id="LCBN01000032">
    <property type="protein sequence ID" value="KKS13096.1"/>
    <property type="molecule type" value="Genomic_DNA"/>
</dbReference>
<dbReference type="Proteomes" id="UP000034753">
    <property type="component" value="Unassembled WGS sequence"/>
</dbReference>
<evidence type="ECO:0000313" key="6">
    <source>
        <dbReference type="Proteomes" id="UP000034753"/>
    </source>
</evidence>
<dbReference type="InterPro" id="IPR007391">
    <property type="entry name" value="Vancomycin_resist_VanW"/>
</dbReference>
<feature type="region of interest" description="Disordered" evidence="2">
    <location>
        <begin position="513"/>
        <end position="533"/>
    </location>
</feature>
<proteinExistence type="predicted"/>
<dbReference type="AlphaFoldDB" id="A0A0G0YTY4"/>
<accession>A0A0G0YTY4</accession>
<organism evidence="5 6">
    <name type="scientific">Candidatus Daviesbacteria bacterium GW2011_GWB1_41_5</name>
    <dbReference type="NCBI Taxonomy" id="1618429"/>
    <lineage>
        <taxon>Bacteria</taxon>
        <taxon>Candidatus Daviesiibacteriota</taxon>
    </lineage>
</organism>
<dbReference type="PANTHER" id="PTHR35788">
    <property type="entry name" value="EXPORTED PROTEIN-RELATED"/>
    <property type="match status" value="1"/>
</dbReference>
<dbReference type="InterPro" id="IPR052913">
    <property type="entry name" value="Glycopeptide_resist_protein"/>
</dbReference>
<comment type="caution">
    <text evidence="5">The sequence shown here is derived from an EMBL/GenBank/DDBJ whole genome shotgun (WGS) entry which is preliminary data.</text>
</comment>
<dbReference type="Pfam" id="PF12229">
    <property type="entry name" value="PG_binding_4"/>
    <property type="match status" value="2"/>
</dbReference>
<feature type="domain" description="G5" evidence="4">
    <location>
        <begin position="507"/>
        <end position="583"/>
    </location>
</feature>
<dbReference type="InterPro" id="IPR011098">
    <property type="entry name" value="G5_dom"/>
</dbReference>
<gene>
    <name evidence="5" type="ORF">UU67_C0032G0014</name>
</gene>
<evidence type="ECO:0000256" key="1">
    <source>
        <dbReference type="ARBA" id="ARBA00022729"/>
    </source>
</evidence>
<keyword evidence="3" id="KW-0472">Membrane</keyword>
<dbReference type="Pfam" id="PF04294">
    <property type="entry name" value="VanW"/>
    <property type="match status" value="1"/>
</dbReference>